<evidence type="ECO:0000313" key="5">
    <source>
        <dbReference type="Proteomes" id="UP000516117"/>
    </source>
</evidence>
<dbReference type="Gene3D" id="1.10.357.10">
    <property type="entry name" value="Tetracycline Repressor, domain 2"/>
    <property type="match status" value="1"/>
</dbReference>
<keyword evidence="1 2" id="KW-0238">DNA-binding</keyword>
<dbReference type="Proteomes" id="UP000516117">
    <property type="component" value="Chromosome"/>
</dbReference>
<dbReference type="Pfam" id="PF00440">
    <property type="entry name" value="TetR_N"/>
    <property type="match status" value="1"/>
</dbReference>
<proteinExistence type="predicted"/>
<gene>
    <name evidence="4" type="ORF">H9L22_06710</name>
</gene>
<dbReference type="InterPro" id="IPR001647">
    <property type="entry name" value="HTH_TetR"/>
</dbReference>
<protein>
    <submittedName>
        <fullName evidence="4">TetR family transcriptional regulator</fullName>
    </submittedName>
</protein>
<evidence type="ECO:0000259" key="3">
    <source>
        <dbReference type="PROSITE" id="PS50977"/>
    </source>
</evidence>
<dbReference type="RefSeq" id="WP_187722103.1">
    <property type="nucleotide sequence ID" value="NZ_BAABBL010000003.1"/>
</dbReference>
<organism evidence="4 5">
    <name type="scientific">Tessaracoccus defluvii</name>
    <dbReference type="NCBI Taxonomy" id="1285901"/>
    <lineage>
        <taxon>Bacteria</taxon>
        <taxon>Bacillati</taxon>
        <taxon>Actinomycetota</taxon>
        <taxon>Actinomycetes</taxon>
        <taxon>Propionibacteriales</taxon>
        <taxon>Propionibacteriaceae</taxon>
        <taxon>Tessaracoccus</taxon>
    </lineage>
</organism>
<name>A0A7H0H8Y8_9ACTN</name>
<reference evidence="4 5" key="1">
    <citation type="submission" date="2020-08" db="EMBL/GenBank/DDBJ databases">
        <title>Genome sequence of Tessaracoccus defluvii JCM 17540T.</title>
        <authorList>
            <person name="Hyun D.-W."/>
            <person name="Bae J.-W."/>
        </authorList>
    </citation>
    <scope>NUCLEOTIDE SEQUENCE [LARGE SCALE GENOMIC DNA]</scope>
    <source>
        <strain evidence="4 5">JCM 17540</strain>
    </source>
</reference>
<keyword evidence="5" id="KW-1185">Reference proteome</keyword>
<feature type="domain" description="HTH tetR-type" evidence="3">
    <location>
        <begin position="1"/>
        <end position="61"/>
    </location>
</feature>
<dbReference type="AlphaFoldDB" id="A0A7H0H8Y8"/>
<accession>A0A7H0H8Y8</accession>
<feature type="DNA-binding region" description="H-T-H motif" evidence="2">
    <location>
        <begin position="24"/>
        <end position="43"/>
    </location>
</feature>
<dbReference type="KEGG" id="tdf:H9L22_06710"/>
<dbReference type="InterPro" id="IPR009057">
    <property type="entry name" value="Homeodomain-like_sf"/>
</dbReference>
<dbReference type="PROSITE" id="PS50977">
    <property type="entry name" value="HTH_TETR_2"/>
    <property type="match status" value="1"/>
</dbReference>
<evidence type="ECO:0000256" key="1">
    <source>
        <dbReference type="ARBA" id="ARBA00023125"/>
    </source>
</evidence>
<sequence length="178" mass="18742">MSARDRILDTFEAILSTEGERGATADAVAAGAAVSKGGLLYHFRNREALVDGLLDRLLAHAEVDVAAMTAAPEGPSWYYLTSCAVTGTPFDRTLIAVSRLGLDNHPRAGATLRGIQERWLALVVSEVGDAAIARAIILMGDGLYHNAVFATSPAQESADLDALVRVLELLKRGASAGL</sequence>
<dbReference type="EMBL" id="CP060789">
    <property type="protein sequence ID" value="QNP57004.1"/>
    <property type="molecule type" value="Genomic_DNA"/>
</dbReference>
<dbReference type="SUPFAM" id="SSF46689">
    <property type="entry name" value="Homeodomain-like"/>
    <property type="match status" value="1"/>
</dbReference>
<evidence type="ECO:0000256" key="2">
    <source>
        <dbReference type="PROSITE-ProRule" id="PRU00335"/>
    </source>
</evidence>
<evidence type="ECO:0000313" key="4">
    <source>
        <dbReference type="EMBL" id="QNP57004.1"/>
    </source>
</evidence>
<dbReference type="GO" id="GO:0003677">
    <property type="term" value="F:DNA binding"/>
    <property type="evidence" value="ECO:0007669"/>
    <property type="project" value="UniProtKB-UniRule"/>
</dbReference>